<gene>
    <name evidence="1" type="ORF">BaRGS_00028948</name>
</gene>
<keyword evidence="2" id="KW-1185">Reference proteome</keyword>
<dbReference type="Proteomes" id="UP001519460">
    <property type="component" value="Unassembled WGS sequence"/>
</dbReference>
<protein>
    <submittedName>
        <fullName evidence="1">Uncharacterized protein</fullName>
    </submittedName>
</protein>
<sequence length="96" mass="10433">PQVPIHLPGPTGKAKGPWPLDLTQTKCGMDTHGLTQFDTDIAQTESSLNGREKRSLCGGGDALLLVDKWVHGYVGLMSPMGISYRHSSWLYRPISG</sequence>
<evidence type="ECO:0000313" key="1">
    <source>
        <dbReference type="EMBL" id="KAK7479768.1"/>
    </source>
</evidence>
<feature type="non-terminal residue" evidence="1">
    <location>
        <position position="1"/>
    </location>
</feature>
<dbReference type="EMBL" id="JACVVK020000295">
    <property type="protein sequence ID" value="KAK7479768.1"/>
    <property type="molecule type" value="Genomic_DNA"/>
</dbReference>
<name>A0ABD0JXX5_9CAEN</name>
<proteinExistence type="predicted"/>
<accession>A0ABD0JXX5</accession>
<feature type="non-terminal residue" evidence="1">
    <location>
        <position position="96"/>
    </location>
</feature>
<dbReference type="AlphaFoldDB" id="A0ABD0JXX5"/>
<organism evidence="1 2">
    <name type="scientific">Batillaria attramentaria</name>
    <dbReference type="NCBI Taxonomy" id="370345"/>
    <lineage>
        <taxon>Eukaryota</taxon>
        <taxon>Metazoa</taxon>
        <taxon>Spiralia</taxon>
        <taxon>Lophotrochozoa</taxon>
        <taxon>Mollusca</taxon>
        <taxon>Gastropoda</taxon>
        <taxon>Caenogastropoda</taxon>
        <taxon>Sorbeoconcha</taxon>
        <taxon>Cerithioidea</taxon>
        <taxon>Batillariidae</taxon>
        <taxon>Batillaria</taxon>
    </lineage>
</organism>
<reference evidence="1 2" key="1">
    <citation type="journal article" date="2023" name="Sci. Data">
        <title>Genome assembly of the Korean intertidal mud-creeper Batillaria attramentaria.</title>
        <authorList>
            <person name="Patra A.K."/>
            <person name="Ho P.T."/>
            <person name="Jun S."/>
            <person name="Lee S.J."/>
            <person name="Kim Y."/>
            <person name="Won Y.J."/>
        </authorList>
    </citation>
    <scope>NUCLEOTIDE SEQUENCE [LARGE SCALE GENOMIC DNA]</scope>
    <source>
        <strain evidence="1">Wonlab-2016</strain>
    </source>
</reference>
<evidence type="ECO:0000313" key="2">
    <source>
        <dbReference type="Proteomes" id="UP001519460"/>
    </source>
</evidence>
<comment type="caution">
    <text evidence="1">The sequence shown here is derived from an EMBL/GenBank/DDBJ whole genome shotgun (WGS) entry which is preliminary data.</text>
</comment>